<keyword evidence="3" id="KW-1185">Reference proteome</keyword>
<protein>
    <submittedName>
        <fullName evidence="2">Stage II sporulation protein R</fullName>
    </submittedName>
</protein>
<dbReference type="NCBIfam" id="TIGR02837">
    <property type="entry name" value="spore_II_R"/>
    <property type="match status" value="1"/>
</dbReference>
<dbReference type="Pfam" id="PF09551">
    <property type="entry name" value="Spore_II_R"/>
    <property type="match status" value="1"/>
</dbReference>
<dbReference type="InterPro" id="IPR014202">
    <property type="entry name" value="Spore_II_R"/>
</dbReference>
<sequence length="223" mass="25642">MRKLINKNIINSKIRCILLLSICLAGASSTILHRGINKNMQKDIAKEIIRFHVIANSDNPVDQKVKLMVKDNIVSYMQGKLNGIGDRKQAEHIMKREMPVIKEIAQKTVEEKGYQYSCNVVYHEREFPIKMYGDLTFPAGKYEALDVLLGDAKGKNWWCVMFPSLCFVEGSYCVVPDSSKAKLKNVLTQDEYKSISSKKTCKVSYKFKLFEWTKKRKGTAYKR</sequence>
<evidence type="ECO:0000313" key="3">
    <source>
        <dbReference type="Proteomes" id="UP000199800"/>
    </source>
</evidence>
<name>A0A1I0G075_9FIRM</name>
<dbReference type="STRING" id="29364.SAMN04487772_1415"/>
<dbReference type="RefSeq" id="WP_092479102.1">
    <property type="nucleotide sequence ID" value="NZ_FOHN01000041.1"/>
</dbReference>
<gene>
    <name evidence="2" type="ORF">SAMN04487772_1415</name>
</gene>
<dbReference type="AlphaFoldDB" id="A0A1I0G075"/>
<evidence type="ECO:0000256" key="1">
    <source>
        <dbReference type="SAM" id="SignalP"/>
    </source>
</evidence>
<reference evidence="2 3" key="1">
    <citation type="submission" date="2016-10" db="EMBL/GenBank/DDBJ databases">
        <authorList>
            <person name="de Groot N.N."/>
        </authorList>
    </citation>
    <scope>NUCLEOTIDE SEQUENCE [LARGE SCALE GENOMIC DNA]</scope>
    <source>
        <strain evidence="2 3">DSM 1801</strain>
    </source>
</reference>
<feature type="chain" id="PRO_5039451697" evidence="1">
    <location>
        <begin position="28"/>
        <end position="223"/>
    </location>
</feature>
<feature type="signal peptide" evidence="1">
    <location>
        <begin position="1"/>
        <end position="27"/>
    </location>
</feature>
<dbReference type="EMBL" id="FOHN01000041">
    <property type="protein sequence ID" value="SET63255.1"/>
    <property type="molecule type" value="Genomic_DNA"/>
</dbReference>
<dbReference type="Proteomes" id="UP000199800">
    <property type="component" value="Unassembled WGS sequence"/>
</dbReference>
<proteinExistence type="predicted"/>
<keyword evidence="1" id="KW-0732">Signal</keyword>
<dbReference type="OrthoDB" id="9793324at2"/>
<accession>A0A1I0G075</accession>
<evidence type="ECO:0000313" key="2">
    <source>
        <dbReference type="EMBL" id="SET63255.1"/>
    </source>
</evidence>
<organism evidence="2 3">
    <name type="scientific">[Clostridium] polysaccharolyticum</name>
    <dbReference type="NCBI Taxonomy" id="29364"/>
    <lineage>
        <taxon>Bacteria</taxon>
        <taxon>Bacillati</taxon>
        <taxon>Bacillota</taxon>
        <taxon>Clostridia</taxon>
        <taxon>Lachnospirales</taxon>
        <taxon>Lachnospiraceae</taxon>
    </lineage>
</organism>